<feature type="region of interest" description="Disordered" evidence="1">
    <location>
        <begin position="197"/>
        <end position="232"/>
    </location>
</feature>
<keyword evidence="3" id="KW-1185">Reference proteome</keyword>
<dbReference type="RefSeq" id="XP_011130825.1">
    <property type="nucleotide sequence ID" value="XM_011132523.1"/>
</dbReference>
<organism evidence="2 3">
    <name type="scientific">Gregarina niphandrodes</name>
    <name type="common">Septate eugregarine</name>
    <dbReference type="NCBI Taxonomy" id="110365"/>
    <lineage>
        <taxon>Eukaryota</taxon>
        <taxon>Sar</taxon>
        <taxon>Alveolata</taxon>
        <taxon>Apicomplexa</taxon>
        <taxon>Conoidasida</taxon>
        <taxon>Gregarinasina</taxon>
        <taxon>Eugregarinorida</taxon>
        <taxon>Gregarinidae</taxon>
        <taxon>Gregarina</taxon>
    </lineage>
</organism>
<protein>
    <submittedName>
        <fullName evidence="2">Uncharacterized protein</fullName>
    </submittedName>
</protein>
<dbReference type="AlphaFoldDB" id="A0A023B5I5"/>
<name>A0A023B5I5_GRENI</name>
<dbReference type="GeneID" id="22913239"/>
<proteinExistence type="predicted"/>
<comment type="caution">
    <text evidence="2">The sequence shown here is derived from an EMBL/GenBank/DDBJ whole genome shotgun (WGS) entry which is preliminary data.</text>
</comment>
<dbReference type="Proteomes" id="UP000019763">
    <property type="component" value="Unassembled WGS sequence"/>
</dbReference>
<sequence length="421" mass="46652">MRDICGGVDKTAGKSVCQSAHHKLVDYGIAGYLLRQSHGSQDDPIHEEPNELLLTEDKCRDALPIPEGCEPPDLNVLQPVVLPPEVTGGIVADGVWYEDLRHKAYFEFKPKCGLPLISPSKRYGAGSVWAQPCQLLFESSFQMSNSGAEYSMTYDPRLRLRSALRMLHQRGRIKWYQDSNHIRTWIENGMRSTAVEYSPQVEWSSHEPPPQTSVSNMVEGPGDEGPGDEGSGSHGVLSGVIDLVGRALRWLSCFLALSDGLEAEAFKLLIKIRTKIRTKVSDQGRGLLLRHEVPGWLVPFLRKGAEDRLCLADVAAIHNRMAEEAARLSAESPETVEPPEMETVSPPEADLWANDCAAWLSAYVLGKVMSDCSLFIGATRVHVVDTGPKLDITTKLERWHVRTWRCNAVPSLNCRTSHALP</sequence>
<dbReference type="VEuPathDB" id="CryptoDB:GNI_090290"/>
<gene>
    <name evidence="2" type="ORF">GNI_090290</name>
</gene>
<evidence type="ECO:0000256" key="1">
    <source>
        <dbReference type="SAM" id="MobiDB-lite"/>
    </source>
</evidence>
<evidence type="ECO:0000313" key="2">
    <source>
        <dbReference type="EMBL" id="EZG60553.1"/>
    </source>
</evidence>
<accession>A0A023B5I5</accession>
<reference evidence="2" key="1">
    <citation type="submission" date="2013-12" db="EMBL/GenBank/DDBJ databases">
        <authorList>
            <person name="Omoto C.K."/>
            <person name="Sibley D."/>
            <person name="Venepally P."/>
            <person name="Hadjithomas M."/>
            <person name="Karamycheva S."/>
            <person name="Brunk B."/>
            <person name="Roos D."/>
            <person name="Caler E."/>
            <person name="Lorenzi H."/>
        </authorList>
    </citation>
    <scope>NUCLEOTIDE SEQUENCE</scope>
</reference>
<dbReference type="EMBL" id="AFNH02000675">
    <property type="protein sequence ID" value="EZG60553.1"/>
    <property type="molecule type" value="Genomic_DNA"/>
</dbReference>
<evidence type="ECO:0000313" key="3">
    <source>
        <dbReference type="Proteomes" id="UP000019763"/>
    </source>
</evidence>